<dbReference type="PANTHER" id="PTHR35271">
    <property type="entry name" value="ABC TRANSPORTER, SUBSTRATE-BINDING LIPOPROTEIN-RELATED"/>
    <property type="match status" value="1"/>
</dbReference>
<evidence type="ECO:0000313" key="1">
    <source>
        <dbReference type="EMBL" id="NMG76192.1"/>
    </source>
</evidence>
<keyword evidence="2" id="KW-1185">Reference proteome</keyword>
<dbReference type="PANTHER" id="PTHR35271:SF1">
    <property type="entry name" value="ABC TRANSPORTER, SUBSTRATE-BINDING LIPOPROTEIN"/>
    <property type="match status" value="1"/>
</dbReference>
<evidence type="ECO:0008006" key="3">
    <source>
        <dbReference type="Google" id="ProtNLM"/>
    </source>
</evidence>
<name>A0ABX1QCR7_9RHOO</name>
<dbReference type="Pfam" id="PF04392">
    <property type="entry name" value="ABC_sub_bind"/>
    <property type="match status" value="1"/>
</dbReference>
<reference evidence="1 2" key="1">
    <citation type="submission" date="2019-12" db="EMBL/GenBank/DDBJ databases">
        <title>Comparative genomics gives insights into the taxonomy of the Azoarcus-Aromatoleum group and reveals separate origins of nif in the plant-associated Azoarcus and non-plant-associated Aromatoleum sub-groups.</title>
        <authorList>
            <person name="Lafos M."/>
            <person name="Maluk M."/>
            <person name="Batista M."/>
            <person name="Junghare M."/>
            <person name="Carmona M."/>
            <person name="Faoro H."/>
            <person name="Cruz L.M."/>
            <person name="Battistoni F."/>
            <person name="De Souza E."/>
            <person name="Pedrosa F."/>
            <person name="Chen W.-M."/>
            <person name="Poole P.S."/>
            <person name="Dixon R.A."/>
            <person name="James E.K."/>
        </authorList>
    </citation>
    <scope>NUCLEOTIDE SEQUENCE [LARGE SCALE GENOMIC DNA]</scope>
    <source>
        <strain evidence="1 2">22Lin</strain>
    </source>
</reference>
<dbReference type="Gene3D" id="3.40.50.2300">
    <property type="match status" value="2"/>
</dbReference>
<protein>
    <recommendedName>
        <fullName evidence="3">ABC transporter substrate-binding protein</fullName>
    </recommendedName>
</protein>
<gene>
    <name evidence="1" type="ORF">GPA25_15625</name>
</gene>
<organism evidence="1 2">
    <name type="scientific">Aromatoleum diolicum</name>
    <dbReference type="NCBI Taxonomy" id="75796"/>
    <lineage>
        <taxon>Bacteria</taxon>
        <taxon>Pseudomonadati</taxon>
        <taxon>Pseudomonadota</taxon>
        <taxon>Betaproteobacteria</taxon>
        <taxon>Rhodocyclales</taxon>
        <taxon>Rhodocyclaceae</taxon>
        <taxon>Aromatoleum</taxon>
    </lineage>
</organism>
<sequence length="314" mass="33872">MPRGTSAMRLLLLLLFTALVTGGEAFAGPRVLVVTSERSGAHEETLGALRSALSPDISANDIEIVETRQLDNDMAAEARIIVTIGTQAAKAVGTRSPKQPVLNTLLPRDAYESLQATLPGQRSSAIFLDQPVQRQIALLAIALPDRATLALLTGPATEELARRLAYAARERQLRVNIEHVASNAEIYPALERLLAEPTMLLALPDSTVFNSYTIQNVLLTSYRNRSPLIGFSPAYVRAGALLALYSTPAQIARQAAEAVRSVLSGGGLPPPQSPREFEVATNPNVARSLGIELESGERIVARMRLRESQREAKP</sequence>
<dbReference type="EMBL" id="WTVQ01000027">
    <property type="protein sequence ID" value="NMG76192.1"/>
    <property type="molecule type" value="Genomic_DNA"/>
</dbReference>
<accession>A0ABX1QCR7</accession>
<comment type="caution">
    <text evidence="1">The sequence shown here is derived from an EMBL/GenBank/DDBJ whole genome shotgun (WGS) entry which is preliminary data.</text>
</comment>
<proteinExistence type="predicted"/>
<evidence type="ECO:0000313" key="2">
    <source>
        <dbReference type="Proteomes" id="UP000648984"/>
    </source>
</evidence>
<dbReference type="Proteomes" id="UP000648984">
    <property type="component" value="Unassembled WGS sequence"/>
</dbReference>
<dbReference type="InterPro" id="IPR007487">
    <property type="entry name" value="ABC_transpt-TYRBP-like"/>
</dbReference>